<reference evidence="5" key="1">
    <citation type="submission" date="2020-10" db="EMBL/GenBank/DDBJ databases">
        <title>Sequencing the genomes of 1000 actinobacteria strains.</title>
        <authorList>
            <person name="Klenk H.-P."/>
        </authorList>
    </citation>
    <scope>NUCLEOTIDE SEQUENCE</scope>
    <source>
        <strain evidence="5">DSM 46832</strain>
    </source>
</reference>
<dbReference type="PANTHER" id="PTHR19848:SF8">
    <property type="entry name" value="F-BOX AND WD REPEAT DOMAIN CONTAINING 7"/>
    <property type="match status" value="1"/>
</dbReference>
<evidence type="ECO:0000256" key="2">
    <source>
        <dbReference type="ARBA" id="ARBA00022737"/>
    </source>
</evidence>
<dbReference type="Gene3D" id="2.130.10.10">
    <property type="entry name" value="YVTN repeat-like/Quinoprotein amine dehydrogenase"/>
    <property type="match status" value="3"/>
</dbReference>
<feature type="repeat" description="WD" evidence="3">
    <location>
        <begin position="611"/>
        <end position="643"/>
    </location>
</feature>
<gene>
    <name evidence="5" type="ORF">H4W31_004804</name>
</gene>
<evidence type="ECO:0000313" key="5">
    <source>
        <dbReference type="EMBL" id="MBE1489166.1"/>
    </source>
</evidence>
<proteinExistence type="predicted"/>
<comment type="caution">
    <text evidence="5">The sequence shown here is derived from an EMBL/GenBank/DDBJ whole genome shotgun (WGS) entry which is preliminary data.</text>
</comment>
<protein>
    <submittedName>
        <fullName evidence="5">WD40 repeat protein/transcriptional regulator with XRE-family HTH domain</fullName>
    </submittedName>
</protein>
<dbReference type="Pfam" id="PF00400">
    <property type="entry name" value="WD40"/>
    <property type="match status" value="2"/>
</dbReference>
<dbReference type="InterPro" id="IPR027417">
    <property type="entry name" value="P-loop_NTPase"/>
</dbReference>
<dbReference type="AlphaFoldDB" id="A0A927R8V7"/>
<name>A0A927R8V7_9ACTN</name>
<organism evidence="5 6">
    <name type="scientific">Plantactinospora soyae</name>
    <dbReference type="NCBI Taxonomy" id="1544732"/>
    <lineage>
        <taxon>Bacteria</taxon>
        <taxon>Bacillati</taxon>
        <taxon>Actinomycetota</taxon>
        <taxon>Actinomycetes</taxon>
        <taxon>Micromonosporales</taxon>
        <taxon>Micromonosporaceae</taxon>
        <taxon>Plantactinospora</taxon>
    </lineage>
</organism>
<feature type="repeat" description="WD" evidence="3">
    <location>
        <begin position="872"/>
        <end position="898"/>
    </location>
</feature>
<dbReference type="InterPro" id="IPR015943">
    <property type="entry name" value="WD40/YVTN_repeat-like_dom_sf"/>
</dbReference>
<dbReference type="SMART" id="SM00530">
    <property type="entry name" value="HTH_XRE"/>
    <property type="match status" value="1"/>
</dbReference>
<dbReference type="InterPro" id="IPR011047">
    <property type="entry name" value="Quinoprotein_ADH-like_sf"/>
</dbReference>
<feature type="domain" description="HTH cro/C1-type" evidence="4">
    <location>
        <begin position="14"/>
        <end position="70"/>
    </location>
</feature>
<evidence type="ECO:0000259" key="4">
    <source>
        <dbReference type="SMART" id="SM00530"/>
    </source>
</evidence>
<dbReference type="Pfam" id="PF20703">
    <property type="entry name" value="nSTAND1"/>
    <property type="match status" value="1"/>
</dbReference>
<dbReference type="PROSITE" id="PS50294">
    <property type="entry name" value="WD_REPEATS_REGION"/>
    <property type="match status" value="2"/>
</dbReference>
<dbReference type="InterPro" id="IPR049052">
    <property type="entry name" value="nSTAND1"/>
</dbReference>
<dbReference type="EMBL" id="JADBEB010000001">
    <property type="protein sequence ID" value="MBE1489166.1"/>
    <property type="molecule type" value="Genomic_DNA"/>
</dbReference>
<dbReference type="SUPFAM" id="SSF52540">
    <property type="entry name" value="P-loop containing nucleoside triphosphate hydrolases"/>
    <property type="match status" value="1"/>
</dbReference>
<dbReference type="SUPFAM" id="SSF50998">
    <property type="entry name" value="Quinoprotein alcohol dehydrogenase-like"/>
    <property type="match status" value="2"/>
</dbReference>
<sequence length="1218" mass="131113">MDGLAGPVERLAAELRQLRDKAGKPGYRQMAARVNFSVATLSAAASGRRLPTLEVTLAYVAACGGDLPEWERRWREAERLSVAPAEDPNTANGRSPYPGLAMFQPEDAELFFGRAALVDELVRRLGQRRFLAVFGPSGAGKSSVVRAGLVPAMGGPAVVLTPGAHPMAELAVHLARHAGVPAGGLLDELREDPARAHLMVRQGLPDAPTDADLLVVVDQFEEAFASCADPAERADFVAALLAMCREPDGRARVVLAVRADHYARFTEHPELLAALADTQVLIGGMSPAELREAVTKPAETRGARVEGALVATIVAEVSDSPGALPLAAHALREAWHRRQGAMVTLAGYQAAGGVVGAVAHTAEQTYERLSEQERDVARRVLLRMVDVGPDRLITRRRLNRAELGTIELAPAVIEAFAAARLVSTDRDTVEIAHEALIRAWPRLRDWVDEDVNGLRIHRRLTEAAAAWESLDRDEGALYRGARLTAATEWSTPRRETLAPTEEQFLDASVRLCQREAAADRRRRLVAWTSFGLTLVLLAMLSVVALVQADRARSERDRAYARQLTADARAQRRNDPELALMLAMRGYELWPGAETESVLRQATADSRIMTTFREHHAQGTYVAFSPDGQRVASAADDGVVKVWDPAGQTKPVSHEIEPSRDTGTLSGLTFSPDGAKLAIVEAPEVGVVRMTIWAVKSGEAVTLDFPAEDVATGVALSSDGRLAAIGDGAGDIRIVDVRTRRVATVLRSGAAVESLAFTQNSARLISLASDGSVSHWVLARPGRPAYHRVVGATYDGSFSADGRRVAVTDGNRVWTAAASEVTKQVTLRGGEDTYAVRLSADGQRIAAIRDRTIQVWDLSDLSHSLTLYSPSLVYDFAFSPDGQRLVSSSTDMAVRVWDVGGGLAPYVSVPGAVTPVAMSANGTVVAAFAADRTIRVHRRVGGMVVLRDAPHRLILRMSENGQTVATRDDHEISVWNVEGDGRPRLLECTDAGEVRLSPDARWLAATCGFDPELTLWDLKAGDKKTVSLPEGGVPLVFSPDGQLLASVPNDVPRPITVWRFHTDTVVHRVQASDAATLLQFGPDSKQLAVQTEDGSFRIFRVGSPDASTVLAGTPARAVDIAFSPDGRLVANAIGGGTVRIQNVNGTGEPITLERSGPPIMSLGFALNGRDLVTLHNDGAVRYLPCEVCGPITTVTALARQRITRDFNAEERQKYLHQPG</sequence>
<dbReference type="PANTHER" id="PTHR19848">
    <property type="entry name" value="WD40 REPEAT PROTEIN"/>
    <property type="match status" value="1"/>
</dbReference>
<dbReference type="Proteomes" id="UP000649753">
    <property type="component" value="Unassembled WGS sequence"/>
</dbReference>
<dbReference type="RefSeq" id="WP_192768679.1">
    <property type="nucleotide sequence ID" value="NZ_JADBEB010000001.1"/>
</dbReference>
<dbReference type="InterPro" id="IPR001387">
    <property type="entry name" value="Cro/C1-type_HTH"/>
</dbReference>
<dbReference type="InterPro" id="IPR019775">
    <property type="entry name" value="WD40_repeat_CS"/>
</dbReference>
<evidence type="ECO:0000313" key="6">
    <source>
        <dbReference type="Proteomes" id="UP000649753"/>
    </source>
</evidence>
<keyword evidence="2" id="KW-0677">Repeat</keyword>
<dbReference type="SMART" id="SM00320">
    <property type="entry name" value="WD40"/>
    <property type="match status" value="9"/>
</dbReference>
<evidence type="ECO:0000256" key="1">
    <source>
        <dbReference type="ARBA" id="ARBA00022574"/>
    </source>
</evidence>
<keyword evidence="1 3" id="KW-0853">WD repeat</keyword>
<dbReference type="InterPro" id="IPR001680">
    <property type="entry name" value="WD40_rpt"/>
</dbReference>
<accession>A0A927R8V7</accession>
<keyword evidence="6" id="KW-1185">Reference proteome</keyword>
<dbReference type="PROSITE" id="PS00678">
    <property type="entry name" value="WD_REPEATS_1"/>
    <property type="match status" value="1"/>
</dbReference>
<dbReference type="PROSITE" id="PS50082">
    <property type="entry name" value="WD_REPEATS_2"/>
    <property type="match status" value="2"/>
</dbReference>
<evidence type="ECO:0000256" key="3">
    <source>
        <dbReference type="PROSITE-ProRule" id="PRU00221"/>
    </source>
</evidence>
<dbReference type="CDD" id="cd00093">
    <property type="entry name" value="HTH_XRE"/>
    <property type="match status" value="1"/>
</dbReference>